<proteinExistence type="predicted"/>
<evidence type="ECO:0000256" key="1">
    <source>
        <dbReference type="ARBA" id="ARBA00022729"/>
    </source>
</evidence>
<organism evidence="5 6">
    <name type="scientific">Brevibacillus aydinogluensis</name>
    <dbReference type="NCBI Taxonomy" id="927786"/>
    <lineage>
        <taxon>Bacteria</taxon>
        <taxon>Bacillati</taxon>
        <taxon>Bacillota</taxon>
        <taxon>Bacilli</taxon>
        <taxon>Bacillales</taxon>
        <taxon>Paenibacillaceae</taxon>
        <taxon>Brevibacillus</taxon>
    </lineage>
</organism>
<dbReference type="SMART" id="SM00079">
    <property type="entry name" value="PBPe"/>
    <property type="match status" value="1"/>
</dbReference>
<dbReference type="PROSITE" id="PS51257">
    <property type="entry name" value="PROKAR_LIPOPROTEIN"/>
    <property type="match status" value="1"/>
</dbReference>
<gene>
    <name evidence="5" type="ORF">BSPP4475_02165</name>
</gene>
<reference evidence="5" key="1">
    <citation type="submission" date="2023-07" db="EMBL/GenBank/DDBJ databases">
        <authorList>
            <person name="Ivanov I."/>
            <person name="Teneva D."/>
            <person name="Stoikov I."/>
        </authorList>
    </citation>
    <scope>NUCLEOTIDE SEQUENCE</scope>
    <source>
        <strain evidence="5">4475</strain>
    </source>
</reference>
<feature type="chain" id="PRO_5041352855" evidence="2">
    <location>
        <begin position="27"/>
        <end position="269"/>
    </location>
</feature>
<sequence length="269" mass="29620">MRRGSKWLLSLMLTVGVGLLVTACGAGDKQAASGSSSSGGGGASEKVYVVGTDAAYPPFQMMEADKISGHDIDVMNAIAEAAGFKIEWKNTGWDPLFDGLDRGTVDIGISSITIREDRKQKYDFSEPYFEANQLILVPENSPVTKLADLKGKKIGVQAATTGEFVVQKAFGNTYEGLKGYDDMPSAIDDFYNGRVDAVVGDDGMIKYYVKKFKDKKFKMIKDDSFEKEYYGIIVKKGNTELLNKINEGLKKIKENGKLQEIYNQYFGNE</sequence>
<feature type="domain" description="Ionotropic glutamate receptor C-terminal" evidence="4">
    <location>
        <begin position="47"/>
        <end position="268"/>
    </location>
</feature>
<dbReference type="Gene3D" id="3.40.190.10">
    <property type="entry name" value="Periplasmic binding protein-like II"/>
    <property type="match status" value="2"/>
</dbReference>
<dbReference type="SMART" id="SM00062">
    <property type="entry name" value="PBPb"/>
    <property type="match status" value="1"/>
</dbReference>
<evidence type="ECO:0000313" key="6">
    <source>
        <dbReference type="Proteomes" id="UP001189619"/>
    </source>
</evidence>
<evidence type="ECO:0000259" key="3">
    <source>
        <dbReference type="SMART" id="SM00062"/>
    </source>
</evidence>
<evidence type="ECO:0000256" key="2">
    <source>
        <dbReference type="SAM" id="SignalP"/>
    </source>
</evidence>
<feature type="signal peptide" evidence="2">
    <location>
        <begin position="1"/>
        <end position="26"/>
    </location>
</feature>
<evidence type="ECO:0000259" key="4">
    <source>
        <dbReference type="SMART" id="SM00079"/>
    </source>
</evidence>
<dbReference type="PANTHER" id="PTHR35936">
    <property type="entry name" value="MEMBRANE-BOUND LYTIC MUREIN TRANSGLYCOSYLASE F"/>
    <property type="match status" value="1"/>
</dbReference>
<dbReference type="GO" id="GO:0016020">
    <property type="term" value="C:membrane"/>
    <property type="evidence" value="ECO:0007669"/>
    <property type="project" value="InterPro"/>
</dbReference>
<dbReference type="SUPFAM" id="SSF53850">
    <property type="entry name" value="Periplasmic binding protein-like II"/>
    <property type="match status" value="1"/>
</dbReference>
<dbReference type="EMBL" id="OY569118">
    <property type="protein sequence ID" value="CAJ1001131.1"/>
    <property type="molecule type" value="Genomic_DNA"/>
</dbReference>
<dbReference type="CDD" id="cd13624">
    <property type="entry name" value="PBP2_Arg_Lys_His"/>
    <property type="match status" value="1"/>
</dbReference>
<protein>
    <submittedName>
        <fullName evidence="5">Amino acid ABC transporter substrate-binding protein</fullName>
    </submittedName>
</protein>
<dbReference type="InterPro" id="IPR001638">
    <property type="entry name" value="Solute-binding_3/MltF_N"/>
</dbReference>
<feature type="domain" description="Solute-binding protein family 3/N-terminal" evidence="3">
    <location>
        <begin position="47"/>
        <end position="269"/>
    </location>
</feature>
<dbReference type="Proteomes" id="UP001189619">
    <property type="component" value="Chromosome"/>
</dbReference>
<keyword evidence="6" id="KW-1185">Reference proteome</keyword>
<name>A0AA48M7M3_9BACL</name>
<dbReference type="PANTHER" id="PTHR35936:SF17">
    <property type="entry name" value="ARGININE-BINDING EXTRACELLULAR PROTEIN ARTP"/>
    <property type="match status" value="1"/>
</dbReference>
<accession>A0AA48M7M3</accession>
<evidence type="ECO:0000313" key="5">
    <source>
        <dbReference type="EMBL" id="CAJ1001131.1"/>
    </source>
</evidence>
<dbReference type="RefSeq" id="WP_212133379.1">
    <property type="nucleotide sequence ID" value="NZ_OY569118.1"/>
</dbReference>
<dbReference type="InterPro" id="IPR001320">
    <property type="entry name" value="Iontro_rcpt_C"/>
</dbReference>
<dbReference type="GO" id="GO:0015276">
    <property type="term" value="F:ligand-gated monoatomic ion channel activity"/>
    <property type="evidence" value="ECO:0007669"/>
    <property type="project" value="InterPro"/>
</dbReference>
<dbReference type="Pfam" id="PF00497">
    <property type="entry name" value="SBP_bac_3"/>
    <property type="match status" value="1"/>
</dbReference>
<keyword evidence="1 2" id="KW-0732">Signal</keyword>
<dbReference type="KEGG" id="bayd:BSPP4475_02165"/>
<dbReference type="AlphaFoldDB" id="A0AA48M7M3"/>